<reference evidence="1 2" key="1">
    <citation type="submission" date="2021-04" db="EMBL/GenBank/DDBJ databases">
        <authorList>
            <person name="Bliznina A."/>
        </authorList>
    </citation>
    <scope>NUCLEOTIDE SEQUENCE [LARGE SCALE GENOMIC DNA]</scope>
</reference>
<evidence type="ECO:0000313" key="1">
    <source>
        <dbReference type="EMBL" id="CAG5097626.1"/>
    </source>
</evidence>
<organism evidence="1 2">
    <name type="scientific">Oikopleura dioica</name>
    <name type="common">Tunicate</name>
    <dbReference type="NCBI Taxonomy" id="34765"/>
    <lineage>
        <taxon>Eukaryota</taxon>
        <taxon>Metazoa</taxon>
        <taxon>Chordata</taxon>
        <taxon>Tunicata</taxon>
        <taxon>Appendicularia</taxon>
        <taxon>Copelata</taxon>
        <taxon>Oikopleuridae</taxon>
        <taxon>Oikopleura</taxon>
    </lineage>
</organism>
<evidence type="ECO:0000313" key="2">
    <source>
        <dbReference type="Proteomes" id="UP001158576"/>
    </source>
</evidence>
<dbReference type="Proteomes" id="UP001158576">
    <property type="component" value="Chromosome XSR"/>
</dbReference>
<keyword evidence="2" id="KW-1185">Reference proteome</keyword>
<name>A0ABN7SBY9_OIKDI</name>
<accession>A0ABN7SBY9</accession>
<proteinExistence type="predicted"/>
<dbReference type="EMBL" id="OU015569">
    <property type="protein sequence ID" value="CAG5097626.1"/>
    <property type="molecule type" value="Genomic_DNA"/>
</dbReference>
<sequence>MAASANWRAILEAIKLIGLAENVEKLKNHEKQRNSVILMLTSANSRFRATSADWVVEKELSAVLDAVIAAKKAKDIELEKLLREFLKVTVFPPSMFRSYKGKEDDREDQPEEKKVKLEPPKLWSKLREIGDRPEHARVLMESLTTYGRSLMTGPYLKILVSCSFASEIVPDPSRLTTAHCQLLGTFVSVVDRFRFHVKGNRQSYIGRFIKNSLHALIVNEEVDLIELEDLVNLVADMDSAILQPLNPILWTRWRKGDLISVMTRVCAFYNKTQSSKRLFGMVFSVNFEDDCDNLSALFEQPFKALTRQWLPSALIADLEYLTRTALNIFKSPENERKIYNILNIIITVICYELECLDINGLTIAEQDERDLTCILANILSILEQYHIRSGSFWVELAAKYWKVEKARRMFLCEHEYEVKFLSENCCEKLKSIEEHLLPKAGVQAMAELLILRLEWAVIHELNVKKHTKRLQLFFETNKTQMSPYSQEILLRLVPEVFEFCPKNATQLVIRLMEMDFALLVTEIFAASLPILERVSTAIIDSENEKLARMLPLTFLSTNKKLELFKERLSFTSEGLQTAYKVLTHSNSIGERKALKAFELGDEFFNAMRSEEVASQNNYLILDELANMSAECAFHSAEASDILSAIDENFDDERIVHSLIKELRKRLYKGDTGNVELWPLIKKIFELNLTSRFTTYSDALDLLIYLFSSGREKAKFSAEQLKKLELLTKLVTTKMEFCQTQEELGDLSNMLKRIFDILDRCGENNALDLLRKEKHPVVIGVVWKYLKRNQITIRLRMMPADRRTLELQHVVAAISRQEARIGTLTTATMGNYVFMAMIMQQIFTLKINISRVRLQRILDIAMDLPEELTESHLYSFIGILDTMLTMEKLRKKLCQLAPLIVAAVKMYIVAILELKNAADLVEPLRRLLQSISNNSHLSEKIGKPMGFILEPFLSLAIKFPEVNNTVECLKLLYRIGSEVQVKSHFAALPVAFRKKASETYKMWQNECGKNKANVQFMSV</sequence>
<gene>
    <name evidence="1" type="ORF">OKIOD_LOCUS6716</name>
</gene>
<protein>
    <submittedName>
        <fullName evidence="1">Oidioi.mRNA.OKI2018_I69.XSR.g15158.t1.cds</fullName>
    </submittedName>
</protein>